<proteinExistence type="predicted"/>
<reference evidence="3 4" key="1">
    <citation type="journal article" date="2015" name="Nature">
        <title>rRNA introns, odd ribosomes, and small enigmatic genomes across a large radiation of phyla.</title>
        <authorList>
            <person name="Brown C.T."/>
            <person name="Hug L.A."/>
            <person name="Thomas B.C."/>
            <person name="Sharon I."/>
            <person name="Castelle C.J."/>
            <person name="Singh A."/>
            <person name="Wilkins M.J."/>
            <person name="Williams K.H."/>
            <person name="Banfield J.F."/>
        </authorList>
    </citation>
    <scope>NUCLEOTIDE SEQUENCE [LARGE SCALE GENOMIC DNA]</scope>
</reference>
<name>A0A0G0TAG8_9BACT</name>
<evidence type="ECO:0000259" key="2">
    <source>
        <dbReference type="Pfam" id="PF00892"/>
    </source>
</evidence>
<feature type="domain" description="EamA" evidence="2">
    <location>
        <begin position="11"/>
        <end position="102"/>
    </location>
</feature>
<organism evidence="3 4">
    <name type="scientific">Candidatus Woesebacteria bacterium GW2011_GWA2_40_7</name>
    <dbReference type="NCBI Taxonomy" id="1618562"/>
    <lineage>
        <taxon>Bacteria</taxon>
        <taxon>Candidatus Woeseibacteriota</taxon>
    </lineage>
</organism>
<dbReference type="Pfam" id="PF00892">
    <property type="entry name" value="EamA"/>
    <property type="match status" value="1"/>
</dbReference>
<keyword evidence="1" id="KW-1133">Transmembrane helix</keyword>
<dbReference type="EMBL" id="LBZO01000053">
    <property type="protein sequence ID" value="KKR71796.1"/>
    <property type="molecule type" value="Genomic_DNA"/>
</dbReference>
<evidence type="ECO:0000313" key="4">
    <source>
        <dbReference type="Proteomes" id="UP000034013"/>
    </source>
</evidence>
<dbReference type="InterPro" id="IPR000620">
    <property type="entry name" value="EamA_dom"/>
</dbReference>
<sequence length="111" mass="12163">MMLLDGSSTFTIGLIGSLIIKETLPPLSNISPWIWIIAFAVANLSASFLLIRGFKYIEAQTGSLILPMEIIFASLFGFIFFREVLSINVYLGGIFIFLAATLPALKSSDNQ</sequence>
<dbReference type="InterPro" id="IPR037185">
    <property type="entry name" value="EmrE-like"/>
</dbReference>
<dbReference type="Proteomes" id="UP000034013">
    <property type="component" value="Unassembled WGS sequence"/>
</dbReference>
<feature type="transmembrane region" description="Helical" evidence="1">
    <location>
        <begin position="33"/>
        <end position="51"/>
    </location>
</feature>
<keyword evidence="1" id="KW-0472">Membrane</keyword>
<protein>
    <recommendedName>
        <fullName evidence="2">EamA domain-containing protein</fullName>
    </recommendedName>
</protein>
<comment type="caution">
    <text evidence="3">The sequence shown here is derived from an EMBL/GenBank/DDBJ whole genome shotgun (WGS) entry which is preliminary data.</text>
</comment>
<keyword evidence="1" id="KW-0812">Transmembrane</keyword>
<evidence type="ECO:0000256" key="1">
    <source>
        <dbReference type="SAM" id="Phobius"/>
    </source>
</evidence>
<accession>A0A0G0TAG8</accession>
<gene>
    <name evidence="3" type="ORF">UU16_C0053G0003</name>
</gene>
<feature type="transmembrane region" description="Helical" evidence="1">
    <location>
        <begin position="87"/>
        <end position="105"/>
    </location>
</feature>
<dbReference type="AlphaFoldDB" id="A0A0G0TAG8"/>
<dbReference type="SUPFAM" id="SSF103481">
    <property type="entry name" value="Multidrug resistance efflux transporter EmrE"/>
    <property type="match status" value="1"/>
</dbReference>
<evidence type="ECO:0000313" key="3">
    <source>
        <dbReference type="EMBL" id="KKR71796.1"/>
    </source>
</evidence>
<dbReference type="GO" id="GO:0016020">
    <property type="term" value="C:membrane"/>
    <property type="evidence" value="ECO:0007669"/>
    <property type="project" value="InterPro"/>
</dbReference>
<feature type="transmembrane region" description="Helical" evidence="1">
    <location>
        <begin position="63"/>
        <end position="81"/>
    </location>
</feature>